<evidence type="ECO:0000313" key="3">
    <source>
        <dbReference type="EMBL" id="MQN90519.1"/>
    </source>
</evidence>
<dbReference type="Proteomes" id="UP000420635">
    <property type="component" value="Unassembled WGS sequence"/>
</dbReference>
<gene>
    <name evidence="3" type="ORF">F7D59_11855</name>
</gene>
<comment type="caution">
    <text evidence="3">The sequence shown here is derived from an EMBL/GenBank/DDBJ whole genome shotgun (WGS) entry which is preliminary data.</text>
</comment>
<dbReference type="RefSeq" id="WP_153113896.1">
    <property type="nucleotide sequence ID" value="NZ_VZAS01000159.1"/>
</dbReference>
<organism evidence="3 4">
    <name type="scientific">Segatella copri</name>
    <dbReference type="NCBI Taxonomy" id="165179"/>
    <lineage>
        <taxon>Bacteria</taxon>
        <taxon>Pseudomonadati</taxon>
        <taxon>Bacteroidota</taxon>
        <taxon>Bacteroidia</taxon>
        <taxon>Bacteroidales</taxon>
        <taxon>Prevotellaceae</taxon>
        <taxon>Segatella</taxon>
    </lineage>
</organism>
<dbReference type="Pfam" id="PF13102">
    <property type="entry name" value="Phage_int_SAM_5"/>
    <property type="match status" value="1"/>
</dbReference>
<dbReference type="Gene3D" id="1.10.150.130">
    <property type="match status" value="1"/>
</dbReference>
<dbReference type="InterPro" id="IPR044068">
    <property type="entry name" value="CB"/>
</dbReference>
<evidence type="ECO:0000256" key="1">
    <source>
        <dbReference type="ARBA" id="ARBA00022908"/>
    </source>
</evidence>
<reference evidence="4" key="1">
    <citation type="submission" date="2019-09" db="EMBL/GenBank/DDBJ databases">
        <title>Distinct polysaccharide growth profiles of human intestinal Prevotella copri isolates.</title>
        <authorList>
            <person name="Fehlner-Peach H."/>
            <person name="Magnabosco C."/>
            <person name="Raghavan V."/>
            <person name="Scher J.U."/>
            <person name="Tett A."/>
            <person name="Cox L.M."/>
            <person name="Gottsegen C."/>
            <person name="Watters A."/>
            <person name="Wiltshire- Gordon J.D."/>
            <person name="Segata N."/>
            <person name="Bonneau R."/>
            <person name="Littman D.R."/>
        </authorList>
    </citation>
    <scope>NUCLEOTIDE SEQUENCE [LARGE SCALE GENOMIC DNA]</scope>
    <source>
        <strain evidence="4">iP54</strain>
    </source>
</reference>
<dbReference type="InterPro" id="IPR011010">
    <property type="entry name" value="DNA_brk_join_enz"/>
</dbReference>
<dbReference type="EMBL" id="VZBQ01000125">
    <property type="protein sequence ID" value="MQN90519.1"/>
    <property type="molecule type" value="Genomic_DNA"/>
</dbReference>
<dbReference type="SUPFAM" id="SSF56349">
    <property type="entry name" value="DNA breaking-rejoining enzymes"/>
    <property type="match status" value="1"/>
</dbReference>
<sequence>MTDFATFVNIIIDELTKEGRKHTAETRKYSANRLLMFMGDNPTPMDKWDDLFVLDYETWLKAQGLSASTTAFYLSQLCAFYKQAVKKGKIQGHDIFRLVNKTPAPKLAAQQFPSIAELRYLQTLNLNKSQDFARDMFLFSLYARGMNYVDMAYLKKSNVKDGMLTYISHTSDNNPAVTIKWDKAMQQIADKYTSDTEYMFPIITKEGNADETEQIKRSRHNVVYNLRSIGKLYKFSVSPTIAMTKDLWRKIMDEVNVSEVI</sequence>
<dbReference type="AlphaFoldDB" id="A0A646HLZ2"/>
<protein>
    <submittedName>
        <fullName evidence="3">Site-specific integrase</fullName>
    </submittedName>
</protein>
<dbReference type="InterPro" id="IPR025269">
    <property type="entry name" value="SAM-like_dom"/>
</dbReference>
<keyword evidence="1" id="KW-0229">DNA integration</keyword>
<dbReference type="GO" id="GO:0015074">
    <property type="term" value="P:DNA integration"/>
    <property type="evidence" value="ECO:0007669"/>
    <property type="project" value="UniProtKB-KW"/>
</dbReference>
<evidence type="ECO:0000313" key="4">
    <source>
        <dbReference type="Proteomes" id="UP000420635"/>
    </source>
</evidence>
<dbReference type="PROSITE" id="PS51900">
    <property type="entry name" value="CB"/>
    <property type="match status" value="1"/>
</dbReference>
<keyword evidence="2" id="KW-0238">DNA-binding</keyword>
<evidence type="ECO:0000256" key="2">
    <source>
        <dbReference type="ARBA" id="ARBA00023125"/>
    </source>
</evidence>
<dbReference type="GO" id="GO:0003677">
    <property type="term" value="F:DNA binding"/>
    <property type="evidence" value="ECO:0007669"/>
    <property type="project" value="UniProtKB-UniRule"/>
</dbReference>
<proteinExistence type="predicted"/>
<dbReference type="InterPro" id="IPR010998">
    <property type="entry name" value="Integrase_recombinase_N"/>
</dbReference>
<name>A0A646HLZ2_9BACT</name>
<accession>A0A646HLZ2</accession>